<evidence type="ECO:0000313" key="1">
    <source>
        <dbReference type="EMBL" id="KAJ2790159.1"/>
    </source>
</evidence>
<evidence type="ECO:0000313" key="2">
    <source>
        <dbReference type="Proteomes" id="UP001140066"/>
    </source>
</evidence>
<protein>
    <submittedName>
        <fullName evidence="1">Uncharacterized protein</fullName>
    </submittedName>
</protein>
<reference evidence="1" key="1">
    <citation type="submission" date="2022-07" db="EMBL/GenBank/DDBJ databases">
        <title>Phylogenomic reconstructions and comparative analyses of Kickxellomycotina fungi.</title>
        <authorList>
            <person name="Reynolds N.K."/>
            <person name="Stajich J.E."/>
            <person name="Barry K."/>
            <person name="Grigoriev I.V."/>
            <person name="Crous P."/>
            <person name="Smith M.E."/>
        </authorList>
    </citation>
    <scope>NUCLEOTIDE SEQUENCE</scope>
    <source>
        <strain evidence="1">BCRC 34191</strain>
    </source>
</reference>
<accession>A0ACC1KIR9</accession>
<gene>
    <name evidence="1" type="ORF">GGI18_001976</name>
</gene>
<organism evidence="1 2">
    <name type="scientific">Coemansia linderi</name>
    <dbReference type="NCBI Taxonomy" id="2663919"/>
    <lineage>
        <taxon>Eukaryota</taxon>
        <taxon>Fungi</taxon>
        <taxon>Fungi incertae sedis</taxon>
        <taxon>Zoopagomycota</taxon>
        <taxon>Kickxellomycotina</taxon>
        <taxon>Kickxellomycetes</taxon>
        <taxon>Kickxellales</taxon>
        <taxon>Kickxellaceae</taxon>
        <taxon>Coemansia</taxon>
    </lineage>
</organism>
<keyword evidence="2" id="KW-1185">Reference proteome</keyword>
<dbReference type="EMBL" id="JANBUK010000395">
    <property type="protein sequence ID" value="KAJ2790159.1"/>
    <property type="molecule type" value="Genomic_DNA"/>
</dbReference>
<proteinExistence type="predicted"/>
<sequence length="189" mass="19403">MSNPSGYQGGRGGGGRGGRQPGYRGGGGSGPGRGRGMGGGPGRGRGRGSSDRFDSSTDPTDSPNTAPSSGRDTPTNRNGHGRGAGDSNFQGPKPGHLIPVKPTWPTPSTNIAWRVLYVVPPNSRPELGPTGEKIPGPFSPPLQPSTPEQAASAGSQRPQDVLRKHKESHAMKQRVQQLLKQAADSASGG</sequence>
<comment type="caution">
    <text evidence="1">The sequence shown here is derived from an EMBL/GenBank/DDBJ whole genome shotgun (WGS) entry which is preliminary data.</text>
</comment>
<dbReference type="Proteomes" id="UP001140066">
    <property type="component" value="Unassembled WGS sequence"/>
</dbReference>
<name>A0ACC1KIR9_9FUNG</name>
<feature type="non-terminal residue" evidence="1">
    <location>
        <position position="189"/>
    </location>
</feature>